<dbReference type="Gene3D" id="2.40.160.20">
    <property type="match status" value="1"/>
</dbReference>
<reference evidence="1 2" key="1">
    <citation type="submission" date="2014-04" db="EMBL/GenBank/DDBJ databases">
        <title>Characterization and application of a salt tolerant electro-active bacterium.</title>
        <authorList>
            <person name="Yang L."/>
            <person name="Wei S."/>
            <person name="Tay Q.X.M."/>
        </authorList>
    </citation>
    <scope>NUCLEOTIDE SEQUENCE [LARGE SCALE GENOMIC DNA]</scope>
    <source>
        <strain evidence="1 2">LY1</strain>
    </source>
</reference>
<dbReference type="Proteomes" id="UP000027821">
    <property type="component" value="Unassembled WGS sequence"/>
</dbReference>
<protein>
    <submittedName>
        <fullName evidence="1">Uncharacterized protein</fullName>
    </submittedName>
</protein>
<accession>A0A074KRC6</accession>
<dbReference type="SUPFAM" id="SSF56925">
    <property type="entry name" value="OMPA-like"/>
    <property type="match status" value="1"/>
</dbReference>
<dbReference type="RefSeq" id="WP_051720097.1">
    <property type="nucleotide sequence ID" value="NZ_JMIH01000024.1"/>
</dbReference>
<proteinExistence type="predicted"/>
<dbReference type="OrthoDB" id="1122114at2"/>
<dbReference type="EMBL" id="JMIH01000024">
    <property type="protein sequence ID" value="KEO72501.1"/>
    <property type="molecule type" value="Genomic_DNA"/>
</dbReference>
<organism evidence="1 2">
    <name type="scientific">Anditalea andensis</name>
    <dbReference type="NCBI Taxonomy" id="1048983"/>
    <lineage>
        <taxon>Bacteria</taxon>
        <taxon>Pseudomonadati</taxon>
        <taxon>Bacteroidota</taxon>
        <taxon>Cytophagia</taxon>
        <taxon>Cytophagales</taxon>
        <taxon>Cytophagaceae</taxon>
        <taxon>Anditalea</taxon>
    </lineage>
</organism>
<evidence type="ECO:0000313" key="2">
    <source>
        <dbReference type="Proteomes" id="UP000027821"/>
    </source>
</evidence>
<gene>
    <name evidence="1" type="ORF">EL17_17335</name>
</gene>
<evidence type="ECO:0000313" key="1">
    <source>
        <dbReference type="EMBL" id="KEO72501.1"/>
    </source>
</evidence>
<keyword evidence="2" id="KW-1185">Reference proteome</keyword>
<dbReference type="eggNOG" id="ENOG5030KAN">
    <property type="taxonomic scope" value="Bacteria"/>
</dbReference>
<dbReference type="AlphaFoldDB" id="A0A074KRC6"/>
<name>A0A074KRC6_9BACT</name>
<sequence length="157" mass="17842">MKKILLIWVLFIGSHISYAQYQGEWRAQLATEYGTGTNLFGMGLLSEYFIIDRLSVVPSIMVLLPETGKATNLHVDARYYFNEGTSQLYGLLGFNYYRRRLEFAGENDNLIQSPGLNVGGGYNYRISEEFSLDAQIKFQPQNNNNLVIGVGINYHIN</sequence>
<dbReference type="STRING" id="1048983.EL17_17335"/>
<dbReference type="InterPro" id="IPR011250">
    <property type="entry name" value="OMP/PagP_B-barrel"/>
</dbReference>
<comment type="caution">
    <text evidence="1">The sequence shown here is derived from an EMBL/GenBank/DDBJ whole genome shotgun (WGS) entry which is preliminary data.</text>
</comment>